<name>A0ABU7B976_9TELE</name>
<evidence type="ECO:0000256" key="1">
    <source>
        <dbReference type="SAM" id="Coils"/>
    </source>
</evidence>
<comment type="caution">
    <text evidence="2">The sequence shown here is derived from an EMBL/GenBank/DDBJ whole genome shotgun (WGS) entry which is preliminary data.</text>
</comment>
<reference evidence="2 3" key="1">
    <citation type="submission" date="2021-07" db="EMBL/GenBank/DDBJ databases">
        <authorList>
            <person name="Palmer J.M."/>
        </authorList>
    </citation>
    <scope>NUCLEOTIDE SEQUENCE [LARGE SCALE GENOMIC DNA]</scope>
    <source>
        <strain evidence="2 3">AT_MEX2019</strain>
        <tissue evidence="2">Muscle</tissue>
    </source>
</reference>
<keyword evidence="1" id="KW-0175">Coiled coil</keyword>
<proteinExistence type="predicted"/>
<dbReference type="EMBL" id="JAHUTI010046149">
    <property type="protein sequence ID" value="MED6247001.1"/>
    <property type="molecule type" value="Genomic_DNA"/>
</dbReference>
<keyword evidence="3" id="KW-1185">Reference proteome</keyword>
<feature type="coiled-coil region" evidence="1">
    <location>
        <begin position="42"/>
        <end position="125"/>
    </location>
</feature>
<accession>A0ABU7B976</accession>
<dbReference type="PANTHER" id="PTHR45615">
    <property type="entry name" value="MYOSIN HEAVY CHAIN, NON-MUSCLE"/>
    <property type="match status" value="1"/>
</dbReference>
<evidence type="ECO:0000313" key="3">
    <source>
        <dbReference type="Proteomes" id="UP001345963"/>
    </source>
</evidence>
<dbReference type="Proteomes" id="UP001345963">
    <property type="component" value="Unassembled WGS sequence"/>
</dbReference>
<evidence type="ECO:0000313" key="2">
    <source>
        <dbReference type="EMBL" id="MED6247001.1"/>
    </source>
</evidence>
<dbReference type="PANTHER" id="PTHR45615:SF13">
    <property type="entry name" value="UNCONVENTIONAL MYOSIN-XVIIIA"/>
    <property type="match status" value="1"/>
</dbReference>
<dbReference type="Gene3D" id="1.10.287.1490">
    <property type="match status" value="1"/>
</dbReference>
<sequence length="176" mass="20371">MPILLYQPMGTLQGPWPPGPTYEIKVHVEHAHVQQFVQLITVHDKDLELRAVNLKLDQVEAELQDLNSQESKDEASLAKMKKQLRDMEAKIKDQEEELDEQAGTIQILEQAKLRLEMEMERLRQTHFKEVESKDDEVEEIRQSCSKKVREIIVFIFNNIISCLRVGGNLLLVAREG</sequence>
<organism evidence="2 3">
    <name type="scientific">Ataeniobius toweri</name>
    <dbReference type="NCBI Taxonomy" id="208326"/>
    <lineage>
        <taxon>Eukaryota</taxon>
        <taxon>Metazoa</taxon>
        <taxon>Chordata</taxon>
        <taxon>Craniata</taxon>
        <taxon>Vertebrata</taxon>
        <taxon>Euteleostomi</taxon>
        <taxon>Actinopterygii</taxon>
        <taxon>Neopterygii</taxon>
        <taxon>Teleostei</taxon>
        <taxon>Neoteleostei</taxon>
        <taxon>Acanthomorphata</taxon>
        <taxon>Ovalentaria</taxon>
        <taxon>Atherinomorphae</taxon>
        <taxon>Cyprinodontiformes</taxon>
        <taxon>Goodeidae</taxon>
        <taxon>Ataeniobius</taxon>
    </lineage>
</organism>
<gene>
    <name evidence="2" type="ORF">ATANTOWER_027716</name>
</gene>
<protein>
    <submittedName>
        <fullName evidence="2">Uncharacterized protein</fullName>
    </submittedName>
</protein>